<reference evidence="9 10" key="1">
    <citation type="submission" date="2014-06" db="EMBL/GenBank/DDBJ databases">
        <title>Evolutionary Origins and Diversification of the Mycorrhizal Mutualists.</title>
        <authorList>
            <consortium name="DOE Joint Genome Institute"/>
            <consortium name="Mycorrhizal Genomics Consortium"/>
            <person name="Kohler A."/>
            <person name="Kuo A."/>
            <person name="Nagy L.G."/>
            <person name="Floudas D."/>
            <person name="Copeland A."/>
            <person name="Barry K.W."/>
            <person name="Cichocki N."/>
            <person name="Veneault-Fourrey C."/>
            <person name="LaButti K."/>
            <person name="Lindquist E.A."/>
            <person name="Lipzen A."/>
            <person name="Lundell T."/>
            <person name="Morin E."/>
            <person name="Murat C."/>
            <person name="Riley R."/>
            <person name="Ohm R."/>
            <person name="Sun H."/>
            <person name="Tunlid A."/>
            <person name="Henrissat B."/>
            <person name="Grigoriev I.V."/>
            <person name="Hibbett D.S."/>
            <person name="Martin F."/>
        </authorList>
    </citation>
    <scope>NUCLEOTIDE SEQUENCE [LARGE SCALE GENOMIC DNA]</scope>
    <source>
        <strain evidence="9 10">FD-325 SS-3</strain>
    </source>
</reference>
<evidence type="ECO:0000256" key="1">
    <source>
        <dbReference type="ARBA" id="ARBA00009986"/>
    </source>
</evidence>
<sequence length="514" mass="55360">MSSPLEYTPVDAIPSIHATLRAGFASGKLKSIPARRKQLLALAYLVQDNAQAFEDSLHKDLGRPALETRLVDIGASIHEALYAYNNVSTWAKPEKAPFSLNWGATSPVIRKEAKGVVCIIVPFNVPLWCLISPLAGAIAAGNAALLKLPEQTPATSALLAKLVPRYLDPELYAVVNGAVEVNKVILALRWDHIFYTGSGRVGKIVAQAAAAHLTPVSLELGGKNPAIVDPKCDVRVAARRILWGRFTNAGQICTAIDYVLVPREFQDKLVDALLLEYAKAYSQDANARTSIGRLVSNASFARIKALLERTRGLVVAGGLEHIDEADKWIAPTVVRDVQLDDSLMEDEIFGPVLAIVPVDDVDAAIAYVNSRDHPLALYVFSQDKKFKAKVFDNTQSGGAFANESILHAAVDGLPFGGVGGSGSGYHRGKFGFDTFTHLRASYDAPNWMDYILGVRFAPYTTKNMNFLARLTAERLPARGSDGSEGSRKWVLFALATIAAATAVSSGKLRGLIGA</sequence>
<dbReference type="GO" id="GO:0004029">
    <property type="term" value="F:aldehyde dehydrogenase (NAD+) activity"/>
    <property type="evidence" value="ECO:0007669"/>
    <property type="project" value="TreeGrafter"/>
</dbReference>
<keyword evidence="3" id="KW-0520">NAD</keyword>
<evidence type="ECO:0000256" key="2">
    <source>
        <dbReference type="ARBA" id="ARBA00023002"/>
    </source>
</evidence>
<organism evidence="9 10">
    <name type="scientific">Plicaturopsis crispa FD-325 SS-3</name>
    <dbReference type="NCBI Taxonomy" id="944288"/>
    <lineage>
        <taxon>Eukaryota</taxon>
        <taxon>Fungi</taxon>
        <taxon>Dikarya</taxon>
        <taxon>Basidiomycota</taxon>
        <taxon>Agaricomycotina</taxon>
        <taxon>Agaricomycetes</taxon>
        <taxon>Agaricomycetidae</taxon>
        <taxon>Amylocorticiales</taxon>
        <taxon>Amylocorticiaceae</taxon>
        <taxon>Plicatura</taxon>
        <taxon>Plicaturopsis crispa</taxon>
    </lineage>
</organism>
<evidence type="ECO:0000313" key="10">
    <source>
        <dbReference type="Proteomes" id="UP000053263"/>
    </source>
</evidence>
<dbReference type="PIRSF" id="PIRSF036492">
    <property type="entry name" value="ALDH"/>
    <property type="match status" value="1"/>
</dbReference>
<dbReference type="EMBL" id="KN832580">
    <property type="protein sequence ID" value="KII83226.1"/>
    <property type="molecule type" value="Genomic_DNA"/>
</dbReference>
<dbReference type="GO" id="GO:0006081">
    <property type="term" value="P:aldehyde metabolic process"/>
    <property type="evidence" value="ECO:0007669"/>
    <property type="project" value="InterPro"/>
</dbReference>
<evidence type="ECO:0000256" key="6">
    <source>
        <dbReference type="PROSITE-ProRule" id="PRU10007"/>
    </source>
</evidence>
<proteinExistence type="inferred from homology"/>
<keyword evidence="10" id="KW-1185">Reference proteome</keyword>
<dbReference type="PROSITE" id="PS00070">
    <property type="entry name" value="ALDEHYDE_DEHYDR_CYS"/>
    <property type="match status" value="1"/>
</dbReference>
<comment type="similarity">
    <text evidence="1 4 7">Belongs to the aldehyde dehydrogenase family.</text>
</comment>
<evidence type="ECO:0000256" key="4">
    <source>
        <dbReference type="PIRNR" id="PIRNR036492"/>
    </source>
</evidence>
<dbReference type="GO" id="GO:0005737">
    <property type="term" value="C:cytoplasm"/>
    <property type="evidence" value="ECO:0007669"/>
    <property type="project" value="TreeGrafter"/>
</dbReference>
<dbReference type="Proteomes" id="UP000053263">
    <property type="component" value="Unassembled WGS sequence"/>
</dbReference>
<evidence type="ECO:0000256" key="7">
    <source>
        <dbReference type="RuleBase" id="RU003345"/>
    </source>
</evidence>
<accession>A0A0C9SK71</accession>
<dbReference type="PANTHER" id="PTHR43570">
    <property type="entry name" value="ALDEHYDE DEHYDROGENASE"/>
    <property type="match status" value="1"/>
</dbReference>
<evidence type="ECO:0000256" key="5">
    <source>
        <dbReference type="PIRSR" id="PIRSR036492-1"/>
    </source>
</evidence>
<evidence type="ECO:0000259" key="8">
    <source>
        <dbReference type="Pfam" id="PF00171"/>
    </source>
</evidence>
<feature type="domain" description="Aldehyde dehydrogenase" evidence="8">
    <location>
        <begin position="23"/>
        <end position="439"/>
    </location>
</feature>
<dbReference type="Pfam" id="PF00171">
    <property type="entry name" value="Aldedh"/>
    <property type="match status" value="1"/>
</dbReference>
<dbReference type="Gene3D" id="3.40.309.10">
    <property type="entry name" value="Aldehyde Dehydrogenase, Chain A, domain 2"/>
    <property type="match status" value="1"/>
</dbReference>
<feature type="active site" evidence="5 6">
    <location>
        <position position="219"/>
    </location>
</feature>
<dbReference type="Gene3D" id="3.40.605.10">
    <property type="entry name" value="Aldehyde Dehydrogenase, Chain A, domain 1"/>
    <property type="match status" value="1"/>
</dbReference>
<dbReference type="AlphaFoldDB" id="A0A0C9SK71"/>
<dbReference type="InterPro" id="IPR015590">
    <property type="entry name" value="Aldehyde_DH_dom"/>
</dbReference>
<keyword evidence="2 4" id="KW-0560">Oxidoreductase</keyword>
<dbReference type="PANTHER" id="PTHR43570:SF16">
    <property type="entry name" value="ALDEHYDE DEHYDROGENASE TYPE III, ISOFORM Q"/>
    <property type="match status" value="1"/>
</dbReference>
<name>A0A0C9SK71_PLICR</name>
<dbReference type="PROSITE" id="PS00687">
    <property type="entry name" value="ALDEHYDE_DEHYDR_GLU"/>
    <property type="match status" value="1"/>
</dbReference>
<dbReference type="HOGENOM" id="CLU_005391_3_1_1"/>
<dbReference type="InterPro" id="IPR029510">
    <property type="entry name" value="Ald_DH_CS_GLU"/>
</dbReference>
<dbReference type="InterPro" id="IPR016160">
    <property type="entry name" value="Ald_DH_CS_CYS"/>
</dbReference>
<evidence type="ECO:0000256" key="3">
    <source>
        <dbReference type="ARBA" id="ARBA00023027"/>
    </source>
</evidence>
<protein>
    <recommendedName>
        <fullName evidence="4">Aldehyde dehydrogenase</fullName>
    </recommendedName>
</protein>
<dbReference type="OrthoDB" id="440325at2759"/>
<dbReference type="InterPro" id="IPR016161">
    <property type="entry name" value="Ald_DH/histidinol_DH"/>
</dbReference>
<dbReference type="InterPro" id="IPR016162">
    <property type="entry name" value="Ald_DH_N"/>
</dbReference>
<dbReference type="InterPro" id="IPR012394">
    <property type="entry name" value="Aldehyde_DH_NAD(P)"/>
</dbReference>
<dbReference type="InterPro" id="IPR016163">
    <property type="entry name" value="Ald_DH_C"/>
</dbReference>
<dbReference type="SUPFAM" id="SSF53720">
    <property type="entry name" value="ALDH-like"/>
    <property type="match status" value="1"/>
</dbReference>
<dbReference type="FunFam" id="3.40.309.10:FF:000003">
    <property type="entry name" value="Aldehyde dehydrogenase"/>
    <property type="match status" value="1"/>
</dbReference>
<gene>
    <name evidence="9" type="ORF">PLICRDRAFT_58530</name>
</gene>
<dbReference type="FunFam" id="3.40.605.10:FF:000004">
    <property type="entry name" value="Aldehyde dehydrogenase"/>
    <property type="match status" value="1"/>
</dbReference>
<feature type="active site" evidence="5">
    <location>
        <position position="253"/>
    </location>
</feature>
<evidence type="ECO:0000313" key="9">
    <source>
        <dbReference type="EMBL" id="KII83226.1"/>
    </source>
</evidence>